<feature type="transmembrane region" description="Helical" evidence="1">
    <location>
        <begin position="198"/>
        <end position="221"/>
    </location>
</feature>
<keyword evidence="3" id="KW-1185">Reference proteome</keyword>
<dbReference type="GeneID" id="89975603"/>
<reference evidence="2 3" key="1">
    <citation type="submission" date="2023-08" db="EMBL/GenBank/DDBJ databases">
        <title>Black Yeasts Isolated from many extreme environments.</title>
        <authorList>
            <person name="Coleine C."/>
            <person name="Stajich J.E."/>
            <person name="Selbmann L."/>
        </authorList>
    </citation>
    <scope>NUCLEOTIDE SEQUENCE [LARGE SCALE GENOMIC DNA]</scope>
    <source>
        <strain evidence="2 3">CCFEE 5792</strain>
    </source>
</reference>
<evidence type="ECO:0000313" key="3">
    <source>
        <dbReference type="Proteomes" id="UP001358417"/>
    </source>
</evidence>
<protein>
    <submittedName>
        <fullName evidence="2">Uncharacterized protein</fullName>
    </submittedName>
</protein>
<feature type="transmembrane region" description="Helical" evidence="1">
    <location>
        <begin position="117"/>
        <end position="144"/>
    </location>
</feature>
<keyword evidence="1" id="KW-0812">Transmembrane</keyword>
<sequence>MALRVARWEDVQTLSIILAGFNVALAFQACLSTRLAPEDVLVWGPSLMTLVIDAGAMEQFLTLGRKNFKIWLAGFWKGAKPVEEDVELEPVRPVEQDPALPVEERPARGAKQPTSTFVAFVTITSSLLLLMIFGLQIAGLVAAFQGRKKKDVRASWCSPMFSLFGVAEFDSNCVFREISGSPNKGLGCIELDGKRQRLWLMVTLICLLLSVVVQMVDLILLCSRFRRWAPFSFLAVNLQRPWATITLGFGTLVLILAFGANDAYTLPYGISENIWLVVDSGEPFVCTGTLTPAGERGQFLGWLDGIFQSWGSVYFGPET</sequence>
<name>A0AAV9N0F0_9EURO</name>
<proteinExistence type="predicted"/>
<evidence type="ECO:0000313" key="2">
    <source>
        <dbReference type="EMBL" id="KAK5046676.1"/>
    </source>
</evidence>
<dbReference type="RefSeq" id="XP_064702259.1">
    <property type="nucleotide sequence ID" value="XM_064850990.1"/>
</dbReference>
<dbReference type="Proteomes" id="UP001358417">
    <property type="component" value="Unassembled WGS sequence"/>
</dbReference>
<dbReference type="EMBL" id="JAVRRD010000029">
    <property type="protein sequence ID" value="KAK5046676.1"/>
    <property type="molecule type" value="Genomic_DNA"/>
</dbReference>
<keyword evidence="1" id="KW-0472">Membrane</keyword>
<dbReference type="PROSITE" id="PS51257">
    <property type="entry name" value="PROKAR_LIPOPROTEIN"/>
    <property type="match status" value="1"/>
</dbReference>
<keyword evidence="1" id="KW-1133">Transmembrane helix</keyword>
<accession>A0AAV9N0F0</accession>
<dbReference type="AlphaFoldDB" id="A0AAV9N0F0"/>
<feature type="transmembrane region" description="Helical" evidence="1">
    <location>
        <begin position="241"/>
        <end position="260"/>
    </location>
</feature>
<evidence type="ECO:0000256" key="1">
    <source>
        <dbReference type="SAM" id="Phobius"/>
    </source>
</evidence>
<gene>
    <name evidence="2" type="ORF">LTR84_007437</name>
</gene>
<comment type="caution">
    <text evidence="2">The sequence shown here is derived from an EMBL/GenBank/DDBJ whole genome shotgun (WGS) entry which is preliminary data.</text>
</comment>
<organism evidence="2 3">
    <name type="scientific">Exophiala bonariae</name>
    <dbReference type="NCBI Taxonomy" id="1690606"/>
    <lineage>
        <taxon>Eukaryota</taxon>
        <taxon>Fungi</taxon>
        <taxon>Dikarya</taxon>
        <taxon>Ascomycota</taxon>
        <taxon>Pezizomycotina</taxon>
        <taxon>Eurotiomycetes</taxon>
        <taxon>Chaetothyriomycetidae</taxon>
        <taxon>Chaetothyriales</taxon>
        <taxon>Herpotrichiellaceae</taxon>
        <taxon>Exophiala</taxon>
    </lineage>
</organism>